<proteinExistence type="predicted"/>
<dbReference type="GO" id="GO:0005886">
    <property type="term" value="C:plasma membrane"/>
    <property type="evidence" value="ECO:0007669"/>
    <property type="project" value="TreeGrafter"/>
</dbReference>
<dbReference type="SUPFAM" id="SSF82693">
    <property type="entry name" value="Multidrug efflux transporter AcrB pore domain, PN1, PN2, PC1 and PC2 subdomains"/>
    <property type="match status" value="2"/>
</dbReference>
<sequence length="1010" mass="111369">MMVTLAKRAIAYNRVSFLLLALVLLLGGISLKLMPKAEDPQFELPLSVVEVLAPGLSTQDMEVQVVNPIEDAFSLLEDVDSIETTIKQGSVTFEVRFLYGVEPDAGFDEVVRAVGRVRASLPSQIKGILYFKAAPTTVNIFQIALSSTQNDYVLLERHAKRLQRRLQAIKGINKAELWGVPEQVVKVALMPHKLQAHQLSLAHIQQALSARGTYRSASYIDTQQRRYHIELSGKFESLAAIRNTLIPAIGSEPVRLGDIAHIDYASYQPDYLAYLNQIPSVFVTLQQRSGSNIFDIKQQVQEQLDSFAKQLDGSGIQMKVIFDQSEGVKHRVGGFLNNLWFGLGLILAALLVFIGLREAIIVALTIPLSIGLALVLLDSLGFAFQQMTIAGLIIALGLLVDNALVMVEATTQKLRHNGNKIKDAALAAVKDVAWPITSGTLTTVFAFLPLLLLQSDTGDFMRGLPVSVSLVLISSLIFATVFLPALMVALRIQHQGRWNLQRTLNGLARTVYSPLLSSLTRWPWLTVAAGLGLAALFASLFPKVGVSLFPKAEKQIVVVNVETNPATSLTHTRELAFSISRELSQLPGVQHIVENVGASNPRIYYNHVARRGEPYFAQLMLFMDNYNPSTIEDTISKVQSRYQDEGEVKVNVYEFQQGPVTDRPITFRIMGDDLAQLRDYGAKLAEFLKQLDGTRDVRNVSSQNNTKLAIRIDEFKALNAGLSLSALEQQLSLLLEGQRLGSLDDSFGEDFSIILTQSEAELQHLLRNTYVYHPQGESLPLSAVANIHTIAGTPPFFHYQRTRMVKVSADFSPGYNVKALTEQAQAFLDRQQWKGGIYYLTGGEEAARQKSFGGLSQIMLLAAGGIFTILVLQFNSLRQPLIIFSILPLAITGAIVGLYLTGHSFSLMAFIGVISLLGIVVNDSIIMVDTFNRQRHQHENRKAAMIEAASSRFTPIIFTSLTTILGLLPLTLYGGALWEPMGWVIITGLIFSTLTCLLFVPAVSLLLSRR</sequence>
<dbReference type="Pfam" id="PF00873">
    <property type="entry name" value="ACR_tran"/>
    <property type="match status" value="1"/>
</dbReference>
<feature type="transmembrane region" description="Helical" evidence="1">
    <location>
        <begin position="522"/>
        <end position="541"/>
    </location>
</feature>
<feature type="transmembrane region" description="Helical" evidence="1">
    <location>
        <begin position="432"/>
        <end position="452"/>
    </location>
</feature>
<evidence type="ECO:0000313" key="3">
    <source>
        <dbReference type="Proteomes" id="UP000245728"/>
    </source>
</evidence>
<feature type="transmembrane region" description="Helical" evidence="1">
    <location>
        <begin position="881"/>
        <end position="901"/>
    </location>
</feature>
<dbReference type="SUPFAM" id="SSF82866">
    <property type="entry name" value="Multidrug efflux transporter AcrB transmembrane domain"/>
    <property type="match status" value="2"/>
</dbReference>
<dbReference type="RefSeq" id="WP_109339300.1">
    <property type="nucleotide sequence ID" value="NZ_CP029347.1"/>
</dbReference>
<dbReference type="PANTHER" id="PTHR32063">
    <property type="match status" value="1"/>
</dbReference>
<dbReference type="Gene3D" id="3.30.2090.10">
    <property type="entry name" value="Multidrug efflux transporter AcrB TolC docking domain, DN and DC subdomains"/>
    <property type="match status" value="2"/>
</dbReference>
<dbReference type="InterPro" id="IPR001036">
    <property type="entry name" value="Acrflvin-R"/>
</dbReference>
<name>A0A2S2E1Z9_9ALTE</name>
<organism evidence="2 3">
    <name type="scientific">Saliniradius amylolyticus</name>
    <dbReference type="NCBI Taxonomy" id="2183582"/>
    <lineage>
        <taxon>Bacteria</taxon>
        <taxon>Pseudomonadati</taxon>
        <taxon>Pseudomonadota</taxon>
        <taxon>Gammaproteobacteria</taxon>
        <taxon>Alteromonadales</taxon>
        <taxon>Alteromonadaceae</taxon>
        <taxon>Saliniradius</taxon>
    </lineage>
</organism>
<dbReference type="KEGG" id="salh:HMF8227_01194"/>
<feature type="transmembrane region" description="Helical" evidence="1">
    <location>
        <begin position="389"/>
        <end position="411"/>
    </location>
</feature>
<feature type="transmembrane region" description="Helical" evidence="1">
    <location>
        <begin position="361"/>
        <end position="383"/>
    </location>
</feature>
<feature type="transmembrane region" description="Helical" evidence="1">
    <location>
        <begin position="464"/>
        <end position="490"/>
    </location>
</feature>
<dbReference type="Gene3D" id="1.20.1640.10">
    <property type="entry name" value="Multidrug efflux transporter AcrB transmembrane domain"/>
    <property type="match status" value="2"/>
</dbReference>
<dbReference type="PANTHER" id="PTHR32063:SF18">
    <property type="entry name" value="CATION EFFLUX SYSTEM PROTEIN"/>
    <property type="match status" value="1"/>
</dbReference>
<feature type="transmembrane region" description="Helical" evidence="1">
    <location>
        <begin position="335"/>
        <end position="354"/>
    </location>
</feature>
<feature type="transmembrane region" description="Helical" evidence="1">
    <location>
        <begin position="907"/>
        <end position="932"/>
    </location>
</feature>
<dbReference type="Gene3D" id="3.30.70.1320">
    <property type="entry name" value="Multidrug efflux transporter AcrB pore domain like"/>
    <property type="match status" value="1"/>
</dbReference>
<gene>
    <name evidence="2" type="ORF">HMF8227_01194</name>
</gene>
<accession>A0A2S2E1Z9</accession>
<feature type="transmembrane region" description="Helical" evidence="1">
    <location>
        <begin position="953"/>
        <end position="976"/>
    </location>
</feature>
<dbReference type="GO" id="GO:0042910">
    <property type="term" value="F:xenobiotic transmembrane transporter activity"/>
    <property type="evidence" value="ECO:0007669"/>
    <property type="project" value="TreeGrafter"/>
</dbReference>
<dbReference type="Proteomes" id="UP000245728">
    <property type="component" value="Chromosome"/>
</dbReference>
<dbReference type="OrthoDB" id="9757940at2"/>
<keyword evidence="1" id="KW-0812">Transmembrane</keyword>
<dbReference type="SUPFAM" id="SSF82714">
    <property type="entry name" value="Multidrug efflux transporter AcrB TolC docking domain, DN and DC subdomains"/>
    <property type="match status" value="2"/>
</dbReference>
<dbReference type="Gene3D" id="3.30.70.1440">
    <property type="entry name" value="Multidrug efflux transporter AcrB pore domain"/>
    <property type="match status" value="1"/>
</dbReference>
<evidence type="ECO:0000313" key="2">
    <source>
        <dbReference type="EMBL" id="AWL11675.1"/>
    </source>
</evidence>
<dbReference type="AlphaFoldDB" id="A0A2S2E1Z9"/>
<keyword evidence="1" id="KW-0472">Membrane</keyword>
<dbReference type="PRINTS" id="PR00702">
    <property type="entry name" value="ACRIFLAVINRP"/>
</dbReference>
<protein>
    <submittedName>
        <fullName evidence="2">Nodulation protein NolG</fullName>
    </submittedName>
</protein>
<evidence type="ECO:0000256" key="1">
    <source>
        <dbReference type="SAM" id="Phobius"/>
    </source>
</evidence>
<reference evidence="2 3" key="1">
    <citation type="submission" date="2018-05" db="EMBL/GenBank/DDBJ databases">
        <title>Salinimonas sp. HMF8227 Genome sequencing and assembly.</title>
        <authorList>
            <person name="Kang H."/>
            <person name="Kang J."/>
            <person name="Cha I."/>
            <person name="Kim H."/>
            <person name="Joh K."/>
        </authorList>
    </citation>
    <scope>NUCLEOTIDE SEQUENCE [LARGE SCALE GENOMIC DNA]</scope>
    <source>
        <strain evidence="2 3">HMF8227</strain>
    </source>
</reference>
<dbReference type="EMBL" id="CP029347">
    <property type="protein sequence ID" value="AWL11675.1"/>
    <property type="molecule type" value="Genomic_DNA"/>
</dbReference>
<dbReference type="InterPro" id="IPR027463">
    <property type="entry name" value="AcrB_DN_DC_subdom"/>
</dbReference>
<feature type="transmembrane region" description="Helical" evidence="1">
    <location>
        <begin position="982"/>
        <end position="1007"/>
    </location>
</feature>
<keyword evidence="3" id="KW-1185">Reference proteome</keyword>
<dbReference type="Gene3D" id="3.30.70.1430">
    <property type="entry name" value="Multidrug efflux transporter AcrB pore domain"/>
    <property type="match status" value="2"/>
</dbReference>
<keyword evidence="1" id="KW-1133">Transmembrane helix</keyword>
<feature type="transmembrane region" description="Helical" evidence="1">
    <location>
        <begin position="854"/>
        <end position="874"/>
    </location>
</feature>